<dbReference type="EMBL" id="CP017641">
    <property type="protein sequence ID" value="APZ94366.1"/>
    <property type="molecule type" value="Genomic_DNA"/>
</dbReference>
<dbReference type="Gene3D" id="2.30.40.10">
    <property type="entry name" value="Urease, subunit C, domain 1"/>
    <property type="match status" value="1"/>
</dbReference>
<reference evidence="2 3" key="1">
    <citation type="journal article" date="2016" name="Front. Microbiol.">
        <title>Fuerstia marisgermanicae gen. nov., sp. nov., an Unusual Member of the Phylum Planctomycetes from the German Wadden Sea.</title>
        <authorList>
            <person name="Kohn T."/>
            <person name="Heuer A."/>
            <person name="Jogler M."/>
            <person name="Vollmers J."/>
            <person name="Boedeker C."/>
            <person name="Bunk B."/>
            <person name="Rast P."/>
            <person name="Borchert D."/>
            <person name="Glockner I."/>
            <person name="Freese H.M."/>
            <person name="Klenk H.P."/>
            <person name="Overmann J."/>
            <person name="Kaster A.K."/>
            <person name="Rohde M."/>
            <person name="Wiegand S."/>
            <person name="Jogler C."/>
        </authorList>
    </citation>
    <scope>NUCLEOTIDE SEQUENCE [LARGE SCALE GENOMIC DNA]</scope>
    <source>
        <strain evidence="2 3">NH11</strain>
    </source>
</reference>
<dbReference type="SUPFAM" id="SSF51556">
    <property type="entry name" value="Metallo-dependent hydrolases"/>
    <property type="match status" value="1"/>
</dbReference>
<dbReference type="GO" id="GO:0047420">
    <property type="term" value="F:N-acyl-D-amino-acid deacylase activity"/>
    <property type="evidence" value="ECO:0007669"/>
    <property type="project" value="UniProtKB-EC"/>
</dbReference>
<dbReference type="Gene3D" id="3.30.1490.130">
    <property type="entry name" value="D-aminoacylase. Domain 3"/>
    <property type="match status" value="1"/>
</dbReference>
<evidence type="ECO:0000259" key="1">
    <source>
        <dbReference type="Pfam" id="PF07969"/>
    </source>
</evidence>
<dbReference type="PANTHER" id="PTHR11647:SF1">
    <property type="entry name" value="COLLAPSIN RESPONSE MEDIATOR PROTEIN"/>
    <property type="match status" value="1"/>
</dbReference>
<dbReference type="InterPro" id="IPR050378">
    <property type="entry name" value="Metallo-dep_Hydrolases_sf"/>
</dbReference>
<dbReference type="InterPro" id="IPR011059">
    <property type="entry name" value="Metal-dep_hydrolase_composite"/>
</dbReference>
<dbReference type="Proteomes" id="UP000187735">
    <property type="component" value="Chromosome"/>
</dbReference>
<organism evidence="2 3">
    <name type="scientific">Fuerstiella marisgermanici</name>
    <dbReference type="NCBI Taxonomy" id="1891926"/>
    <lineage>
        <taxon>Bacteria</taxon>
        <taxon>Pseudomonadati</taxon>
        <taxon>Planctomycetota</taxon>
        <taxon>Planctomycetia</taxon>
        <taxon>Planctomycetales</taxon>
        <taxon>Planctomycetaceae</taxon>
        <taxon>Fuerstiella</taxon>
    </lineage>
</organism>
<keyword evidence="2" id="KW-0378">Hydrolase</keyword>
<dbReference type="InterPro" id="IPR013108">
    <property type="entry name" value="Amidohydro_3"/>
</dbReference>
<evidence type="ECO:0000313" key="2">
    <source>
        <dbReference type="EMBL" id="APZ94366.1"/>
    </source>
</evidence>
<proteinExistence type="predicted"/>
<dbReference type="Pfam" id="PF07969">
    <property type="entry name" value="Amidohydro_3"/>
    <property type="match status" value="1"/>
</dbReference>
<gene>
    <name evidence="2" type="primary">dan_1</name>
    <name evidence="2" type="ORF">Fuma_03998</name>
</gene>
<keyword evidence="3" id="KW-1185">Reference proteome</keyword>
<evidence type="ECO:0000313" key="3">
    <source>
        <dbReference type="Proteomes" id="UP000187735"/>
    </source>
</evidence>
<name>A0A1P8WJZ7_9PLAN</name>
<dbReference type="EC" id="3.5.1.81" evidence="2"/>
<accession>A0A1P8WJZ7</accession>
<dbReference type="GO" id="GO:0016812">
    <property type="term" value="F:hydrolase activity, acting on carbon-nitrogen (but not peptide) bonds, in cyclic amides"/>
    <property type="evidence" value="ECO:0007669"/>
    <property type="project" value="TreeGrafter"/>
</dbReference>
<dbReference type="PANTHER" id="PTHR11647">
    <property type="entry name" value="HYDRANTOINASE/DIHYDROPYRIMIDINASE FAMILY MEMBER"/>
    <property type="match status" value="1"/>
</dbReference>
<dbReference type="InterPro" id="IPR023100">
    <property type="entry name" value="D-aminoacylase_insert_dom_sf"/>
</dbReference>
<feature type="domain" description="Amidohydrolase 3" evidence="1">
    <location>
        <begin position="449"/>
        <end position="523"/>
    </location>
</feature>
<sequence>MWLAFCFARAEYARLRREAKINNESGNVMFDVIICGGTVVDGTKAARYRADVGITDDRITAVGDLANAEAAAVIDATGQIVAPGFVDVHNHSDGWMLKEPLQASKTLQGFTTEVLLLDGIGYAPVNEQTWREWFFYLRSLDGLRLDEYEGWQSIQEFMECVEGRTTQNAMMHVPYANVRSMFCGFGSAPPTPEQMDAIKEEIRIGMEAGAVGLSTGLDYIAQCFSSTEELTEACKPVGEFGGLYVTHMRYKLGMIPALNEALQIARESGSGLHISHLKAVKGAGTDELLAWLEAARKEVPLSFDVYPYMPGCTMLNFLLPYDIWEDGPLAAMEKLNQPGVADRFEESMQRFMFDTNKIRIAWLPSKENSHHQGKLLSEYVASTGLPAGVALVNLLVEERLSVLCVYLEGDDRAIDPFLQHDLYMMGSDGIHADGGSIHPRQFGSAARLLGRCVRDYGLFSLEDAVYKLSGHAAERFGLKDRGVIREGAIADVVVFNPDTVSDTATYDAPQTLAAGISDVLVGGIRIVQGGAAIEFGSSEKLPGRFVKADWQGSTVR</sequence>
<protein>
    <submittedName>
        <fullName evidence="2">D-aminoacylase</fullName>
        <ecNumber evidence="2">3.5.1.81</ecNumber>
    </submittedName>
</protein>
<dbReference type="SUPFAM" id="SSF51338">
    <property type="entry name" value="Composite domain of metallo-dependent hydrolases"/>
    <property type="match status" value="1"/>
</dbReference>
<dbReference type="InterPro" id="IPR032466">
    <property type="entry name" value="Metal_Hydrolase"/>
</dbReference>
<dbReference type="CDD" id="cd01297">
    <property type="entry name" value="D-aminoacylase"/>
    <property type="match status" value="1"/>
</dbReference>
<dbReference type="KEGG" id="fmr:Fuma_03998"/>
<dbReference type="AlphaFoldDB" id="A0A1P8WJZ7"/>
<dbReference type="GO" id="GO:0005829">
    <property type="term" value="C:cytosol"/>
    <property type="evidence" value="ECO:0007669"/>
    <property type="project" value="TreeGrafter"/>
</dbReference>
<dbReference type="Gene3D" id="3.20.20.140">
    <property type="entry name" value="Metal-dependent hydrolases"/>
    <property type="match status" value="1"/>
</dbReference>